<feature type="transmembrane region" description="Helical" evidence="1">
    <location>
        <begin position="139"/>
        <end position="156"/>
    </location>
</feature>
<evidence type="ECO:0000313" key="3">
    <source>
        <dbReference type="Proteomes" id="UP000692954"/>
    </source>
</evidence>
<dbReference type="PANTHER" id="PTHR13285">
    <property type="entry name" value="ACYLTRANSFERASE"/>
    <property type="match status" value="1"/>
</dbReference>
<keyword evidence="1" id="KW-0472">Membrane</keyword>
<sequence length="269" mass="32679">MASPLQFSFIENHKFFQKVLYIYQLNKLIQININQDIWIGVQRFCQVKLGYQNIISLPILHVFIIRPYLQQDILSNLMLSTLNQNKDQQANKNIKEVIIYYVLHVYVLNSLTFVIFIHICYPNAISNIEENNNIWQTLPFFDFHVMSFVNSIFIWYKFMIIWCISRAWALIDEIEKPENMNRCIYNNYSFSRFWRLWHRSSIYKSLNMWVVFTLQLYGMVFNQSFYLWCDLFLALILKKNQQKYFDEEFIDKNPDSNCFTDQEQDSQFK</sequence>
<dbReference type="GO" id="GO:0016746">
    <property type="term" value="F:acyltransferase activity"/>
    <property type="evidence" value="ECO:0007669"/>
    <property type="project" value="TreeGrafter"/>
</dbReference>
<dbReference type="OrthoDB" id="420606at2759"/>
<dbReference type="Proteomes" id="UP000692954">
    <property type="component" value="Unassembled WGS sequence"/>
</dbReference>
<dbReference type="PANTHER" id="PTHR13285:SF18">
    <property type="entry name" value="PROTEIN-CYSTEINE N-PALMITOYLTRANSFERASE RASP"/>
    <property type="match status" value="1"/>
</dbReference>
<dbReference type="AlphaFoldDB" id="A0A8S1RNJ4"/>
<keyword evidence="3" id="KW-1185">Reference proteome</keyword>
<keyword evidence="1" id="KW-1133">Transmembrane helix</keyword>
<evidence type="ECO:0000313" key="2">
    <source>
        <dbReference type="EMBL" id="CAD8128953.1"/>
    </source>
</evidence>
<dbReference type="InterPro" id="IPR051085">
    <property type="entry name" value="MB_O-acyltransferase"/>
</dbReference>
<dbReference type="GO" id="GO:0005783">
    <property type="term" value="C:endoplasmic reticulum"/>
    <property type="evidence" value="ECO:0007669"/>
    <property type="project" value="TreeGrafter"/>
</dbReference>
<organism evidence="2 3">
    <name type="scientific">Paramecium sonneborni</name>
    <dbReference type="NCBI Taxonomy" id="65129"/>
    <lineage>
        <taxon>Eukaryota</taxon>
        <taxon>Sar</taxon>
        <taxon>Alveolata</taxon>
        <taxon>Ciliophora</taxon>
        <taxon>Intramacronucleata</taxon>
        <taxon>Oligohymenophorea</taxon>
        <taxon>Peniculida</taxon>
        <taxon>Parameciidae</taxon>
        <taxon>Paramecium</taxon>
    </lineage>
</organism>
<evidence type="ECO:0008006" key="4">
    <source>
        <dbReference type="Google" id="ProtNLM"/>
    </source>
</evidence>
<feature type="transmembrane region" description="Helical" evidence="1">
    <location>
        <begin position="98"/>
        <end position="119"/>
    </location>
</feature>
<reference evidence="2" key="1">
    <citation type="submission" date="2021-01" db="EMBL/GenBank/DDBJ databases">
        <authorList>
            <consortium name="Genoscope - CEA"/>
            <person name="William W."/>
        </authorList>
    </citation>
    <scope>NUCLEOTIDE SEQUENCE</scope>
</reference>
<proteinExistence type="predicted"/>
<accession>A0A8S1RNJ4</accession>
<feature type="transmembrane region" description="Helical" evidence="1">
    <location>
        <begin position="206"/>
        <end position="228"/>
    </location>
</feature>
<gene>
    <name evidence="2" type="ORF">PSON_ATCC_30995.1.T2010016</name>
</gene>
<protein>
    <recommendedName>
        <fullName evidence="4">Transmembrane protein</fullName>
    </recommendedName>
</protein>
<keyword evidence="1" id="KW-0812">Transmembrane</keyword>
<evidence type="ECO:0000256" key="1">
    <source>
        <dbReference type="SAM" id="Phobius"/>
    </source>
</evidence>
<dbReference type="EMBL" id="CAJJDN010000201">
    <property type="protein sequence ID" value="CAD8128953.1"/>
    <property type="molecule type" value="Genomic_DNA"/>
</dbReference>
<comment type="caution">
    <text evidence="2">The sequence shown here is derived from an EMBL/GenBank/DDBJ whole genome shotgun (WGS) entry which is preliminary data.</text>
</comment>
<name>A0A8S1RNJ4_9CILI</name>